<dbReference type="GO" id="GO:0005737">
    <property type="term" value="C:cytoplasm"/>
    <property type="evidence" value="ECO:0007669"/>
    <property type="project" value="UniProtKB-SubCell"/>
</dbReference>
<proteinExistence type="inferred from homology"/>
<dbReference type="SUPFAM" id="SSF48371">
    <property type="entry name" value="ARM repeat"/>
    <property type="match status" value="1"/>
</dbReference>
<reference evidence="10" key="2">
    <citation type="journal article" date="2021" name="Genome Biol. Evol.">
        <title>Developing a high-quality reference genome for a parasitic bivalve with doubly uniparental inheritance (Bivalvia: Unionida).</title>
        <authorList>
            <person name="Smith C.H."/>
        </authorList>
    </citation>
    <scope>NUCLEOTIDE SEQUENCE</scope>
    <source>
        <strain evidence="10">CHS0354</strain>
        <tissue evidence="10">Mantle</tissue>
    </source>
</reference>
<evidence type="ECO:0000256" key="1">
    <source>
        <dbReference type="ARBA" id="ARBA00004123"/>
    </source>
</evidence>
<keyword evidence="7" id="KW-0539">Nucleus</keyword>
<evidence type="ECO:0000313" key="10">
    <source>
        <dbReference type="EMBL" id="KAK3593833.1"/>
    </source>
</evidence>
<keyword evidence="5" id="KW-0963">Cytoplasm</keyword>
<evidence type="ECO:0000256" key="4">
    <source>
        <dbReference type="ARBA" id="ARBA00022448"/>
    </source>
</evidence>
<protein>
    <recommendedName>
        <fullName evidence="8">Exportin-4</fullName>
    </recommendedName>
</protein>
<evidence type="ECO:0000256" key="6">
    <source>
        <dbReference type="ARBA" id="ARBA00022927"/>
    </source>
</evidence>
<dbReference type="GO" id="GO:0031267">
    <property type="term" value="F:small GTPase binding"/>
    <property type="evidence" value="ECO:0007669"/>
    <property type="project" value="InterPro"/>
</dbReference>
<accession>A0AAE0VX47</accession>
<dbReference type="GO" id="GO:0006611">
    <property type="term" value="P:protein export from nucleus"/>
    <property type="evidence" value="ECO:0007669"/>
    <property type="project" value="TreeGrafter"/>
</dbReference>
<name>A0AAE0VX47_9BIVA</name>
<comment type="similarity">
    <text evidence="3">Belongs to the exportin family.</text>
</comment>
<reference evidence="10" key="1">
    <citation type="journal article" date="2021" name="Genome Biol. Evol.">
        <title>A High-Quality Reference Genome for a Parasitic Bivalve with Doubly Uniparental Inheritance (Bivalvia: Unionida).</title>
        <authorList>
            <person name="Smith C.H."/>
        </authorList>
    </citation>
    <scope>NUCLEOTIDE SEQUENCE</scope>
    <source>
        <strain evidence="10">CHS0354</strain>
    </source>
</reference>
<evidence type="ECO:0000256" key="3">
    <source>
        <dbReference type="ARBA" id="ARBA00009466"/>
    </source>
</evidence>
<evidence type="ECO:0000256" key="7">
    <source>
        <dbReference type="ARBA" id="ARBA00023242"/>
    </source>
</evidence>
<dbReference type="InterPro" id="IPR011989">
    <property type="entry name" value="ARM-like"/>
</dbReference>
<dbReference type="PROSITE" id="PS50166">
    <property type="entry name" value="IMPORTIN_B_NT"/>
    <property type="match status" value="1"/>
</dbReference>
<evidence type="ECO:0000259" key="9">
    <source>
        <dbReference type="PROSITE" id="PS50166"/>
    </source>
</evidence>
<dbReference type="InterPro" id="IPR016024">
    <property type="entry name" value="ARM-type_fold"/>
</dbReference>
<evidence type="ECO:0000256" key="5">
    <source>
        <dbReference type="ARBA" id="ARBA00022490"/>
    </source>
</evidence>
<sequence length="1143" mass="129919">MEGQIMNELEQASEIVLAPPNLVTAEQRHVAEGIILEFRKTKQPYSLCKYILENSKTDYVLFQAAAAIKEGVVREWSLLSRDDIESLRSFLLRFITQHISLQSYVREQILQSVAVIIKRGTLDSNGASLDALFQDVTQLISSGNVTMQLVACSILMALLNEYSSSSRTSTVGFTWEFHIKCKRAFEANDLKRVFLFSLQVLHEIEKQASPLPRETTAVLNRFLTITETVLCWEFTPKSLGRRHVGLFDLNQNVTLKPVETWKDTLLDENLIQFIFKLHKKARHNSEMAHHSMMCLSQLASLNGSIFPDDKARTFYLHSYISCFLEFLTSVDIQDFEFLGIASIFKNLTMMFPTACLIDIPKPVLKSFIEQLTRLTCAMGREASMEEELIRDDTVHMEAYEKMLETWMELTVSMKEFSLDFLQPYTVQVFSEYIQCHISPPDGSRIQNTLDSIPDLLEVIEIEEDDREKFSDQLCSIGILGRLVPHHSVPLLSRLMEDRVTRLHGQLQRIHQQKMASSGHDCSIDMTFLNVLHEDLHWLVLLSANVLTEEAEGEIPLIPADIINYSTNQSSSIDLTTTLKVLASPGEKADSIPGASQNSDAVIRLISAVFRLCEVEKQAVAADMSDFISPQVGSSVMWFLKRWITSYLLPDENYYAQISKALLAAFGRDSEGAEWTVSFILEKMVSNLTAWTSEEKLLTDTLECLVALLNNRCRSSFVAQCSRLWELARHEASNSPPFSSLPAKSKRLLFKALVLAMSGIRDQQRDEYRKCVLESLKNRFCSTLNRENFAKVCHNGEIKSEVIVLLESLCGVAEASRVDNITHLYTFLHPLLEQCVVLLDIYHNYDDVVPLILELFSEVVNKQLCFLGRRKSQSLYSVCLSAVQMYSKHNKGKRIVNADEEENRFNDIQIVLELLINLLSKDFIDFGDPDTEEGVAQGGPEVYAADVVLYGLNTVIPLMSAQLLKFPSLCLQYFRLITFLAECNPEKFTSIPDDLFKSLMYSVELGLSSFGPDITKLCLEAMTSLASYVFQSNLVGSQMHNTLQHFLKLVFKMLLLETFNMELLGTASTALFALICCHLDQYRSLVNQLLESHTDPLYKQRLIEAFNNLTPPSLEMTINRHSKIQFMEFFDQFLVNVRGFLCVR</sequence>
<evidence type="ECO:0000256" key="8">
    <source>
        <dbReference type="ARBA" id="ARBA00040444"/>
    </source>
</evidence>
<dbReference type="InterPro" id="IPR001494">
    <property type="entry name" value="Importin-beta_N"/>
</dbReference>
<keyword evidence="11" id="KW-1185">Reference proteome</keyword>
<comment type="caution">
    <text evidence="10">The sequence shown here is derived from an EMBL/GenBank/DDBJ whole genome shotgun (WGS) entry which is preliminary data.</text>
</comment>
<evidence type="ECO:0000313" key="11">
    <source>
        <dbReference type="Proteomes" id="UP001195483"/>
    </source>
</evidence>
<dbReference type="GO" id="GO:0005049">
    <property type="term" value="F:nuclear export signal receptor activity"/>
    <property type="evidence" value="ECO:0007669"/>
    <property type="project" value="InterPro"/>
</dbReference>
<feature type="domain" description="Importin N-terminal" evidence="9">
    <location>
        <begin position="31"/>
        <end position="97"/>
    </location>
</feature>
<dbReference type="Gene3D" id="1.25.10.10">
    <property type="entry name" value="Leucine-rich Repeat Variant"/>
    <property type="match status" value="2"/>
</dbReference>
<dbReference type="FunFam" id="1.25.10.10:FF:000130">
    <property type="entry name" value="Exportin 4"/>
    <property type="match status" value="1"/>
</dbReference>
<dbReference type="GO" id="GO:0005643">
    <property type="term" value="C:nuclear pore"/>
    <property type="evidence" value="ECO:0007669"/>
    <property type="project" value="TreeGrafter"/>
</dbReference>
<dbReference type="AlphaFoldDB" id="A0AAE0VX47"/>
<reference evidence="10" key="3">
    <citation type="submission" date="2023-05" db="EMBL/GenBank/DDBJ databases">
        <authorList>
            <person name="Smith C.H."/>
        </authorList>
    </citation>
    <scope>NUCLEOTIDE SEQUENCE</scope>
    <source>
        <strain evidence="10">CHS0354</strain>
        <tissue evidence="10">Mantle</tissue>
    </source>
</reference>
<comment type="subcellular location">
    <subcellularLocation>
        <location evidence="2">Cytoplasm</location>
    </subcellularLocation>
    <subcellularLocation>
        <location evidence="1">Nucleus</location>
    </subcellularLocation>
</comment>
<dbReference type="InterPro" id="IPR044189">
    <property type="entry name" value="XPO4/7-like"/>
</dbReference>
<dbReference type="Proteomes" id="UP001195483">
    <property type="component" value="Unassembled WGS sequence"/>
</dbReference>
<gene>
    <name evidence="10" type="ORF">CHS0354_011434</name>
</gene>
<organism evidence="10 11">
    <name type="scientific">Potamilus streckersoni</name>
    <dbReference type="NCBI Taxonomy" id="2493646"/>
    <lineage>
        <taxon>Eukaryota</taxon>
        <taxon>Metazoa</taxon>
        <taxon>Spiralia</taxon>
        <taxon>Lophotrochozoa</taxon>
        <taxon>Mollusca</taxon>
        <taxon>Bivalvia</taxon>
        <taxon>Autobranchia</taxon>
        <taxon>Heteroconchia</taxon>
        <taxon>Palaeoheterodonta</taxon>
        <taxon>Unionida</taxon>
        <taxon>Unionoidea</taxon>
        <taxon>Unionidae</taxon>
        <taxon>Ambleminae</taxon>
        <taxon>Lampsilini</taxon>
        <taxon>Potamilus</taxon>
    </lineage>
</organism>
<keyword evidence="6" id="KW-0653">Protein transport</keyword>
<keyword evidence="4" id="KW-0813">Transport</keyword>
<dbReference type="PANTHER" id="PTHR12596:SF1">
    <property type="entry name" value="EXPORTIN-4"/>
    <property type="match status" value="1"/>
</dbReference>
<dbReference type="EMBL" id="JAEAOA010000708">
    <property type="protein sequence ID" value="KAK3593833.1"/>
    <property type="molecule type" value="Genomic_DNA"/>
</dbReference>
<dbReference type="PANTHER" id="PTHR12596">
    <property type="entry name" value="EXPORTIN 4,7-RELATED"/>
    <property type="match status" value="1"/>
</dbReference>
<evidence type="ECO:0000256" key="2">
    <source>
        <dbReference type="ARBA" id="ARBA00004496"/>
    </source>
</evidence>